<dbReference type="Proteomes" id="UP001521116">
    <property type="component" value="Unassembled WGS sequence"/>
</dbReference>
<sequence length="379" mass="41942">MWKKSFRGRGKENTRIGDPVLIETSYDTRLLNRAKHRDLMEAANEAAASLRPPQIPPPRISNAASSIYSQPDPRFSKAASSVYSQPSPNDPYDHWPPNSGLGFAYPYDVSPVEESPNPYDDARRNSDVSESDDPKSRFSWSTRATPPTHFQHSPPPSPPPPLPAKYNTGRPLGPRDPPPQINASMFDKRPTSSIRTVSTTATTATIRKPVPTPSPSGTVTSMKRSQTLPMNNSNTPTPLASKPSTPKPTTPRSATPSSANKTLPLPPQLQDTESIVSSDPISKYSAQLDDLSLRRTNINRVIKDLTSLADINNPLAVDWSTKRANERKIKTLEDELTEIGAQEHDIGMRLHRARKKLEREEGYDMGSTTLWVRRVTNPV</sequence>
<dbReference type="EMBL" id="JAJVDC020000110">
    <property type="protein sequence ID" value="KAL1624251.1"/>
    <property type="molecule type" value="Genomic_DNA"/>
</dbReference>
<reference evidence="2 3" key="1">
    <citation type="submission" date="2024-02" db="EMBL/GenBank/DDBJ databases">
        <title>De novo assembly and annotation of 12 fungi associated with fruit tree decline syndrome in Ontario, Canada.</title>
        <authorList>
            <person name="Sulman M."/>
            <person name="Ellouze W."/>
            <person name="Ilyukhin E."/>
        </authorList>
    </citation>
    <scope>NUCLEOTIDE SEQUENCE [LARGE SCALE GENOMIC DNA]</scope>
    <source>
        <strain evidence="2 3">M1-105</strain>
    </source>
</reference>
<protein>
    <submittedName>
        <fullName evidence="2">Uncharacterized protein</fullName>
    </submittedName>
</protein>
<gene>
    <name evidence="2" type="ORF">SLS56_007953</name>
</gene>
<evidence type="ECO:0000313" key="3">
    <source>
        <dbReference type="Proteomes" id="UP001521116"/>
    </source>
</evidence>
<dbReference type="PANTHER" id="PTHR42023:SF1">
    <property type="entry name" value="BHLH DOMAIN-CONTAINING PROTEIN"/>
    <property type="match status" value="1"/>
</dbReference>
<feature type="compositionally biased region" description="Polar residues" evidence="1">
    <location>
        <begin position="78"/>
        <end position="87"/>
    </location>
</feature>
<feature type="compositionally biased region" description="Basic and acidic residues" evidence="1">
    <location>
        <begin position="120"/>
        <end position="136"/>
    </location>
</feature>
<feature type="region of interest" description="Disordered" evidence="1">
    <location>
        <begin position="44"/>
        <end position="279"/>
    </location>
</feature>
<accession>A0ABR3SM30</accession>
<comment type="caution">
    <text evidence="2">The sequence shown here is derived from an EMBL/GenBank/DDBJ whole genome shotgun (WGS) entry which is preliminary data.</text>
</comment>
<organism evidence="2 3">
    <name type="scientific">Neofusicoccum ribis</name>
    <dbReference type="NCBI Taxonomy" id="45134"/>
    <lineage>
        <taxon>Eukaryota</taxon>
        <taxon>Fungi</taxon>
        <taxon>Dikarya</taxon>
        <taxon>Ascomycota</taxon>
        <taxon>Pezizomycotina</taxon>
        <taxon>Dothideomycetes</taxon>
        <taxon>Dothideomycetes incertae sedis</taxon>
        <taxon>Botryosphaeriales</taxon>
        <taxon>Botryosphaeriaceae</taxon>
        <taxon>Neofusicoccum</taxon>
    </lineage>
</organism>
<feature type="compositionally biased region" description="Low complexity" evidence="1">
    <location>
        <begin position="191"/>
        <end position="221"/>
    </location>
</feature>
<proteinExistence type="predicted"/>
<feature type="compositionally biased region" description="Low complexity" evidence="1">
    <location>
        <begin position="235"/>
        <end position="244"/>
    </location>
</feature>
<keyword evidence="3" id="KW-1185">Reference proteome</keyword>
<dbReference type="PANTHER" id="PTHR42023">
    <property type="entry name" value="BHLH DOMAIN-CONTAINING PROTEIN"/>
    <property type="match status" value="1"/>
</dbReference>
<name>A0ABR3SM30_9PEZI</name>
<evidence type="ECO:0000256" key="1">
    <source>
        <dbReference type="SAM" id="MobiDB-lite"/>
    </source>
</evidence>
<evidence type="ECO:0000313" key="2">
    <source>
        <dbReference type="EMBL" id="KAL1624251.1"/>
    </source>
</evidence>
<feature type="compositionally biased region" description="Pro residues" evidence="1">
    <location>
        <begin position="153"/>
        <end position="163"/>
    </location>
</feature>
<feature type="compositionally biased region" description="Polar residues" evidence="1">
    <location>
        <begin position="222"/>
        <end position="234"/>
    </location>
</feature>
<feature type="compositionally biased region" description="Polar residues" evidence="1">
    <location>
        <begin position="269"/>
        <end position="279"/>
    </location>
</feature>
<feature type="compositionally biased region" description="Low complexity" evidence="1">
    <location>
        <begin position="250"/>
        <end position="259"/>
    </location>
</feature>